<name>A0A834RIC5_SARSC</name>
<dbReference type="Proteomes" id="UP000070412">
    <property type="component" value="Unassembled WGS sequence"/>
</dbReference>
<feature type="chain" id="PRO_5038259420" evidence="2">
    <location>
        <begin position="24"/>
        <end position="265"/>
    </location>
</feature>
<organism evidence="3">
    <name type="scientific">Sarcoptes scabiei</name>
    <name type="common">Itch mite</name>
    <name type="synonym">Acarus scabiei</name>
    <dbReference type="NCBI Taxonomy" id="52283"/>
    <lineage>
        <taxon>Eukaryota</taxon>
        <taxon>Metazoa</taxon>
        <taxon>Ecdysozoa</taxon>
        <taxon>Arthropoda</taxon>
        <taxon>Chelicerata</taxon>
        <taxon>Arachnida</taxon>
        <taxon>Acari</taxon>
        <taxon>Acariformes</taxon>
        <taxon>Sarcoptiformes</taxon>
        <taxon>Astigmata</taxon>
        <taxon>Psoroptidia</taxon>
        <taxon>Sarcoptoidea</taxon>
        <taxon>Sarcoptidae</taxon>
        <taxon>Sarcoptinae</taxon>
        <taxon>Sarcoptes</taxon>
    </lineage>
</organism>
<reference evidence="5" key="1">
    <citation type="journal article" date="2020" name="PLoS Negl. Trop. Dis.">
        <title>High-quality nuclear genome for Sarcoptes scabiei-A critical resource for a neglected parasite.</title>
        <authorList>
            <person name="Korhonen P.K."/>
            <person name="Gasser R.B."/>
            <person name="Ma G."/>
            <person name="Wang T."/>
            <person name="Stroehlein A.J."/>
            <person name="Young N.D."/>
            <person name="Ang C.S."/>
            <person name="Fernando D.D."/>
            <person name="Lu H.C."/>
            <person name="Taylor S."/>
            <person name="Reynolds S.L."/>
            <person name="Mofiz E."/>
            <person name="Najaraj S.H."/>
            <person name="Gowda H."/>
            <person name="Madugundu A."/>
            <person name="Renuse S."/>
            <person name="Holt D."/>
            <person name="Pandey A."/>
            <person name="Papenfuss A.T."/>
            <person name="Fischer K."/>
        </authorList>
    </citation>
    <scope>NUCLEOTIDE SEQUENCE [LARGE SCALE GENOMIC DNA]</scope>
</reference>
<evidence type="ECO:0000256" key="2">
    <source>
        <dbReference type="SAM" id="SignalP"/>
    </source>
</evidence>
<reference evidence="4" key="3">
    <citation type="submission" date="2022-06" db="UniProtKB">
        <authorList>
            <consortium name="EnsemblMetazoa"/>
        </authorList>
    </citation>
    <scope>IDENTIFICATION</scope>
</reference>
<sequence>MNSYQMKSVILFNLFLAFWIVGAENVPENRLNLSSSTNATERPPSSSPPSPYSGSETNSDPMQLAITLNSAIEMLNMISRLSTQTNDFFRTASKLASENGIPVNDPVTFIPSIIIYGAVKSLSYLVSMLIYLSSLIVPGQIESNAKISFIDLDSLNSIDYEFISNSVRMVPEHSFRLLDIKEEPCKSRAMCEIGQYIHSYWPHFAAYIRLAMERLNVRDTNFGSILRGLGWADCDQKFRQSCNRSPFNKFHQIFYSMSKLYYSIK</sequence>
<keyword evidence="2" id="KW-0732">Signal</keyword>
<evidence type="ECO:0000313" key="5">
    <source>
        <dbReference type="Proteomes" id="UP000070412"/>
    </source>
</evidence>
<protein>
    <submittedName>
        <fullName evidence="3 4">Uncharacterized protein</fullName>
    </submittedName>
</protein>
<evidence type="ECO:0000313" key="4">
    <source>
        <dbReference type="EnsemblMetazoa" id="KAF7496596.1"/>
    </source>
</evidence>
<feature type="signal peptide" evidence="2">
    <location>
        <begin position="1"/>
        <end position="23"/>
    </location>
</feature>
<dbReference type="AlphaFoldDB" id="A0A834RIC5"/>
<accession>A0A834RIC5</accession>
<gene>
    <name evidence="3" type="ORF">SSS_1072</name>
</gene>
<proteinExistence type="predicted"/>
<reference evidence="3" key="2">
    <citation type="submission" date="2020-01" db="EMBL/GenBank/DDBJ databases">
        <authorList>
            <person name="Korhonen P.K.K."/>
            <person name="Guangxu M.G."/>
            <person name="Wang T.W."/>
            <person name="Stroehlein A.J.S."/>
            <person name="Young N.D."/>
            <person name="Ang C.-S.A."/>
            <person name="Fernando D.W.F."/>
            <person name="Lu H.L."/>
            <person name="Taylor S.T."/>
            <person name="Ehtesham M.E.M."/>
            <person name="Najaraj S.H.N."/>
            <person name="Harsha G.H.G."/>
            <person name="Madugundu A.M."/>
            <person name="Renuse S.R."/>
            <person name="Holt D.H."/>
            <person name="Pandey A.P."/>
            <person name="Papenfuss A.P."/>
            <person name="Gasser R.B.G."/>
            <person name="Fischer K.F."/>
        </authorList>
    </citation>
    <scope>NUCLEOTIDE SEQUENCE</scope>
    <source>
        <strain evidence="3">SSS_KF_BRIS2020</strain>
    </source>
</reference>
<dbReference type="EnsemblMetazoa" id="SSS_1072s_mrna">
    <property type="protein sequence ID" value="KAF7496596.1"/>
    <property type="gene ID" value="SSS_1072"/>
</dbReference>
<dbReference type="OrthoDB" id="6423431at2759"/>
<keyword evidence="5" id="KW-1185">Reference proteome</keyword>
<evidence type="ECO:0000256" key="1">
    <source>
        <dbReference type="SAM" id="MobiDB-lite"/>
    </source>
</evidence>
<dbReference type="EMBL" id="WVUK01000004">
    <property type="protein sequence ID" value="KAF7496596.1"/>
    <property type="molecule type" value="Genomic_DNA"/>
</dbReference>
<evidence type="ECO:0000313" key="3">
    <source>
        <dbReference type="EMBL" id="KAF7496596.1"/>
    </source>
</evidence>
<feature type="region of interest" description="Disordered" evidence="1">
    <location>
        <begin position="33"/>
        <end position="58"/>
    </location>
</feature>